<protein>
    <submittedName>
        <fullName evidence="2">PilZ domain-containing protein</fullName>
    </submittedName>
</protein>
<sequence length="293" mass="32462">MAKFIYLSEQELKVGAPLPWPIYLRSGELLAPEGFIVDNLAVRHRLLEKRPVRAALPGDRSIAATLVDGEDAMGRQLRDPLIHLKHNAEGLTLTYKLPGDFEARNEQVEFLGRIPLQALIVSAPTLRLGGGQVWNDFEGLPIAVQVIFGRNLCVFKTSLMRYASLPSPHMFLRYPTEAATKPFRQALRVDTRIPVVLSIDDDHSIPAVIMNLSGSGCAIATNFVLGQAGTRMKASFRLKIAQQNHLLTVGCTIRSVKGKLSQQMRYGIEFDDGNDGATMLAIKSFVYEHLAER</sequence>
<evidence type="ECO:0000313" key="3">
    <source>
        <dbReference type="Proteomes" id="UP001596086"/>
    </source>
</evidence>
<dbReference type="Proteomes" id="UP001596086">
    <property type="component" value="Unassembled WGS sequence"/>
</dbReference>
<feature type="domain" description="PilZ" evidence="1">
    <location>
        <begin position="184"/>
        <end position="287"/>
    </location>
</feature>
<evidence type="ECO:0000313" key="2">
    <source>
        <dbReference type="EMBL" id="MFC5547985.1"/>
    </source>
</evidence>
<name>A0ABW0RWJ4_9BURK</name>
<gene>
    <name evidence="2" type="ORF">ACFPO9_05605</name>
</gene>
<accession>A0ABW0RWJ4</accession>
<proteinExistence type="predicted"/>
<keyword evidence="3" id="KW-1185">Reference proteome</keyword>
<dbReference type="InterPro" id="IPR009875">
    <property type="entry name" value="PilZ_domain"/>
</dbReference>
<dbReference type="Pfam" id="PF07238">
    <property type="entry name" value="PilZ"/>
    <property type="match status" value="1"/>
</dbReference>
<dbReference type="EMBL" id="JBHSMZ010000004">
    <property type="protein sequence ID" value="MFC5547985.1"/>
    <property type="molecule type" value="Genomic_DNA"/>
</dbReference>
<dbReference type="Gene3D" id="2.40.10.220">
    <property type="entry name" value="predicted glycosyltransferase like domains"/>
    <property type="match status" value="1"/>
</dbReference>
<organism evidence="2 3">
    <name type="scientific">Massilia aerilata</name>
    <dbReference type="NCBI Taxonomy" id="453817"/>
    <lineage>
        <taxon>Bacteria</taxon>
        <taxon>Pseudomonadati</taxon>
        <taxon>Pseudomonadota</taxon>
        <taxon>Betaproteobacteria</taxon>
        <taxon>Burkholderiales</taxon>
        <taxon>Oxalobacteraceae</taxon>
        <taxon>Telluria group</taxon>
        <taxon>Massilia</taxon>
    </lineage>
</organism>
<evidence type="ECO:0000259" key="1">
    <source>
        <dbReference type="Pfam" id="PF07238"/>
    </source>
</evidence>
<comment type="caution">
    <text evidence="2">The sequence shown here is derived from an EMBL/GenBank/DDBJ whole genome shotgun (WGS) entry which is preliminary data.</text>
</comment>
<dbReference type="RefSeq" id="WP_379768273.1">
    <property type="nucleotide sequence ID" value="NZ_JBHSMZ010000004.1"/>
</dbReference>
<reference evidence="3" key="1">
    <citation type="journal article" date="2019" name="Int. J. Syst. Evol. Microbiol.">
        <title>The Global Catalogue of Microorganisms (GCM) 10K type strain sequencing project: providing services to taxonomists for standard genome sequencing and annotation.</title>
        <authorList>
            <consortium name="The Broad Institute Genomics Platform"/>
            <consortium name="The Broad Institute Genome Sequencing Center for Infectious Disease"/>
            <person name="Wu L."/>
            <person name="Ma J."/>
        </authorList>
    </citation>
    <scope>NUCLEOTIDE SEQUENCE [LARGE SCALE GENOMIC DNA]</scope>
    <source>
        <strain evidence="3">CGMCC 4.5798</strain>
    </source>
</reference>
<dbReference type="SUPFAM" id="SSF141371">
    <property type="entry name" value="PilZ domain-like"/>
    <property type="match status" value="2"/>
</dbReference>